<feature type="compositionally biased region" description="Low complexity" evidence="1">
    <location>
        <begin position="113"/>
        <end position="122"/>
    </location>
</feature>
<protein>
    <recommendedName>
        <fullName evidence="4">Transposase</fullName>
    </recommendedName>
</protein>
<gene>
    <name evidence="2" type="ORF">GCM10019016_078150</name>
</gene>
<dbReference type="Proteomes" id="UP001501455">
    <property type="component" value="Unassembled WGS sequence"/>
</dbReference>
<feature type="region of interest" description="Disordered" evidence="1">
    <location>
        <begin position="103"/>
        <end position="142"/>
    </location>
</feature>
<evidence type="ECO:0000313" key="2">
    <source>
        <dbReference type="EMBL" id="GAA3500708.1"/>
    </source>
</evidence>
<dbReference type="SUPFAM" id="SSF46689">
    <property type="entry name" value="Homeodomain-like"/>
    <property type="match status" value="1"/>
</dbReference>
<evidence type="ECO:0008006" key="4">
    <source>
        <dbReference type="Google" id="ProtNLM"/>
    </source>
</evidence>
<keyword evidence="3" id="KW-1185">Reference proteome</keyword>
<reference evidence="3" key="1">
    <citation type="journal article" date="2019" name="Int. J. Syst. Evol. Microbiol.">
        <title>The Global Catalogue of Microorganisms (GCM) 10K type strain sequencing project: providing services to taxonomists for standard genome sequencing and annotation.</title>
        <authorList>
            <consortium name="The Broad Institute Genomics Platform"/>
            <consortium name="The Broad Institute Genome Sequencing Center for Infectious Disease"/>
            <person name="Wu L."/>
            <person name="Ma J."/>
        </authorList>
    </citation>
    <scope>NUCLEOTIDE SEQUENCE [LARGE SCALE GENOMIC DNA]</scope>
    <source>
        <strain evidence="3">JCM 4816</strain>
    </source>
</reference>
<proteinExistence type="predicted"/>
<sequence>MQAAEWFEQEIKPSEVARRLRVSVKSANHWHQLWRVGGREALASRGPSGFRCRLSPRCLEKLAAYLDEGPGCPRLGGGPGVDRIEGGHADRQEVPRLLQRLRREEADPPARLQPAGPRAAGRQARRAGRDRVEGGDLGGGKWARAACGGYICFEDEAGFTRRPPKRRTWAGAVTPRS</sequence>
<organism evidence="2 3">
    <name type="scientific">Streptomyces prasinosporus</name>
    <dbReference type="NCBI Taxonomy" id="68256"/>
    <lineage>
        <taxon>Bacteria</taxon>
        <taxon>Bacillati</taxon>
        <taxon>Actinomycetota</taxon>
        <taxon>Actinomycetes</taxon>
        <taxon>Kitasatosporales</taxon>
        <taxon>Streptomycetaceae</taxon>
        <taxon>Streptomyces</taxon>
        <taxon>Streptomyces albogriseolus group</taxon>
    </lineage>
</organism>
<dbReference type="EMBL" id="BAAAXF010000057">
    <property type="protein sequence ID" value="GAA3500708.1"/>
    <property type="molecule type" value="Genomic_DNA"/>
</dbReference>
<dbReference type="InterPro" id="IPR009057">
    <property type="entry name" value="Homeodomain-like_sf"/>
</dbReference>
<evidence type="ECO:0000256" key="1">
    <source>
        <dbReference type="SAM" id="MobiDB-lite"/>
    </source>
</evidence>
<name>A0ABP6U194_9ACTN</name>
<comment type="caution">
    <text evidence="2">The sequence shown here is derived from an EMBL/GenBank/DDBJ whole genome shotgun (WGS) entry which is preliminary data.</text>
</comment>
<accession>A0ABP6U194</accession>
<evidence type="ECO:0000313" key="3">
    <source>
        <dbReference type="Proteomes" id="UP001501455"/>
    </source>
</evidence>